<evidence type="ECO:0000256" key="2">
    <source>
        <dbReference type="SAM" id="SignalP"/>
    </source>
</evidence>
<protein>
    <recommendedName>
        <fullName evidence="5">GPI anchored protein</fullName>
    </recommendedName>
</protein>
<evidence type="ECO:0000313" key="4">
    <source>
        <dbReference type="Proteomes" id="UP001147746"/>
    </source>
</evidence>
<gene>
    <name evidence="3" type="ORF">N7476_007574</name>
</gene>
<feature type="compositionally biased region" description="Gly residues" evidence="1">
    <location>
        <begin position="212"/>
        <end position="227"/>
    </location>
</feature>
<evidence type="ECO:0000256" key="1">
    <source>
        <dbReference type="SAM" id="MobiDB-lite"/>
    </source>
</evidence>
<feature type="compositionally biased region" description="Basic and acidic residues" evidence="1">
    <location>
        <begin position="475"/>
        <end position="494"/>
    </location>
</feature>
<dbReference type="AlphaFoldDB" id="A0A9W9PWE5"/>
<sequence length="771" mass="80849">MKGFVGGIPIALLAVAAQAMEHTDNGPQGHGVVPHIGGTAMGGPSGADHDGGFIPMSPNVHTHTDVNEYSKDDHSINIKTKGVYPPPATPIPYGVAMAPGMGPFSKAGGKRSWPHGGTAMGGPSGNDEGQVFDMPITGNFYTSVDEETKDDHSIKLKNENIHAPPAHPPIAHPPPVFVHSPGPGSGFREAKQDVPEHYHVPGQAFEKRWGPEEGGTAMGGPSGGDGPSDGPEGFPYPIQAGGTAMGGPSGEDDGIEFDNGIHADFHTNVNEYSHDDHSIDIKHTDIYPPPPPHFGPPGFGGPFKRSWETEQSGWEPESGGTAMGGPSGNDGGQEFNMPITINTETAVKESYADDHSIDIKHKDVYPHPPAFPEFGGPGPVIPQGGPFKRAYSPSSEERTAGGGGGGTAEGGPSGEDDGINFGDPTDVGVDSNVSEHHEDNHAIKIDDTNVHNPEMPWMHYHEPPASAPASAPQPAEHEQSPPMVEHEQSPPMIEHEQSPPIIEHEEAPACAPEIHNVVHTVTKTATHVVQETATVTETGKDHIVNQVQTVHETATVTEPAKDHIVNHVQTIHETHTVHNIHTVYVTPSEHVVHVTDTVTAPAAHLVEATETVYASPSHVVETLYASPSHVVAAAETVYASPSHVVETQAIAWSQAPMVTPVSKIAYSSHIQSMPVSGAPSSYMAQESYNYHPQAPASSAYSMIPVEVPMASPSSSMAPMAMPSGVDPMHSSMASASATPSHGVMFTGDAARLSGGIISAAAAVMGVLAFIL</sequence>
<proteinExistence type="predicted"/>
<evidence type="ECO:0000313" key="3">
    <source>
        <dbReference type="EMBL" id="KAJ5311714.1"/>
    </source>
</evidence>
<name>A0A9W9PWE5_9EURO</name>
<feature type="compositionally biased region" description="Gly residues" evidence="1">
    <location>
        <begin position="321"/>
        <end position="331"/>
    </location>
</feature>
<feature type="chain" id="PRO_5040809661" description="GPI anchored protein" evidence="2">
    <location>
        <begin position="20"/>
        <end position="771"/>
    </location>
</feature>
<keyword evidence="2" id="KW-0732">Signal</keyword>
<dbReference type="Proteomes" id="UP001147746">
    <property type="component" value="Unassembled WGS sequence"/>
</dbReference>
<feature type="signal peptide" evidence="2">
    <location>
        <begin position="1"/>
        <end position="19"/>
    </location>
</feature>
<keyword evidence="4" id="KW-1185">Reference proteome</keyword>
<feature type="compositionally biased region" description="Basic and acidic residues" evidence="1">
    <location>
        <begin position="433"/>
        <end position="449"/>
    </location>
</feature>
<reference evidence="3" key="1">
    <citation type="submission" date="2022-12" db="EMBL/GenBank/DDBJ databases">
        <authorList>
            <person name="Petersen C."/>
        </authorList>
    </citation>
    <scope>NUCLEOTIDE SEQUENCE</scope>
    <source>
        <strain evidence="3">IBT 21472</strain>
    </source>
</reference>
<feature type="region of interest" description="Disordered" evidence="1">
    <location>
        <begin position="307"/>
        <end position="336"/>
    </location>
</feature>
<feature type="region of interest" description="Disordered" evidence="1">
    <location>
        <begin position="368"/>
        <end position="494"/>
    </location>
</feature>
<accession>A0A9W9PWE5</accession>
<organism evidence="3 4">
    <name type="scientific">Penicillium atrosanguineum</name>
    <dbReference type="NCBI Taxonomy" id="1132637"/>
    <lineage>
        <taxon>Eukaryota</taxon>
        <taxon>Fungi</taxon>
        <taxon>Dikarya</taxon>
        <taxon>Ascomycota</taxon>
        <taxon>Pezizomycotina</taxon>
        <taxon>Eurotiomycetes</taxon>
        <taxon>Eurotiomycetidae</taxon>
        <taxon>Eurotiales</taxon>
        <taxon>Aspergillaceae</taxon>
        <taxon>Penicillium</taxon>
    </lineage>
</organism>
<evidence type="ECO:0008006" key="5">
    <source>
        <dbReference type="Google" id="ProtNLM"/>
    </source>
</evidence>
<feature type="region of interest" description="Disordered" evidence="1">
    <location>
        <begin position="206"/>
        <end position="252"/>
    </location>
</feature>
<reference evidence="3" key="2">
    <citation type="journal article" date="2023" name="IMA Fungus">
        <title>Comparative genomic study of the Penicillium genus elucidates a diverse pangenome and 15 lateral gene transfer events.</title>
        <authorList>
            <person name="Petersen C."/>
            <person name="Sorensen T."/>
            <person name="Nielsen M.R."/>
            <person name="Sondergaard T.E."/>
            <person name="Sorensen J.L."/>
            <person name="Fitzpatrick D.A."/>
            <person name="Frisvad J.C."/>
            <person name="Nielsen K.L."/>
        </authorList>
    </citation>
    <scope>NUCLEOTIDE SEQUENCE</scope>
    <source>
        <strain evidence="3">IBT 21472</strain>
    </source>
</reference>
<dbReference type="EMBL" id="JAPZBO010000007">
    <property type="protein sequence ID" value="KAJ5311714.1"/>
    <property type="molecule type" value="Genomic_DNA"/>
</dbReference>
<feature type="compositionally biased region" description="Gly residues" evidence="1">
    <location>
        <begin position="400"/>
        <end position="413"/>
    </location>
</feature>
<feature type="compositionally biased region" description="Low complexity" evidence="1">
    <location>
        <begin position="463"/>
        <end position="474"/>
    </location>
</feature>
<comment type="caution">
    <text evidence="3">The sequence shown here is derived from an EMBL/GenBank/DDBJ whole genome shotgun (WGS) entry which is preliminary data.</text>
</comment>